<organism evidence="2 3">
    <name type="scientific">Aegilops tauschii subsp. strangulata</name>
    <name type="common">Goatgrass</name>
    <dbReference type="NCBI Taxonomy" id="200361"/>
    <lineage>
        <taxon>Eukaryota</taxon>
        <taxon>Viridiplantae</taxon>
        <taxon>Streptophyta</taxon>
        <taxon>Embryophyta</taxon>
        <taxon>Tracheophyta</taxon>
        <taxon>Spermatophyta</taxon>
        <taxon>Magnoliopsida</taxon>
        <taxon>Liliopsida</taxon>
        <taxon>Poales</taxon>
        <taxon>Poaceae</taxon>
        <taxon>BOP clade</taxon>
        <taxon>Pooideae</taxon>
        <taxon>Triticodae</taxon>
        <taxon>Triticeae</taxon>
        <taxon>Triticinae</taxon>
        <taxon>Aegilops</taxon>
    </lineage>
</organism>
<name>A0A453CQX2_AEGTS</name>
<feature type="domain" description="K-box" evidence="1">
    <location>
        <begin position="1"/>
        <end position="90"/>
    </location>
</feature>
<accession>A0A453CQX2</accession>
<keyword evidence="3" id="KW-1185">Reference proteome</keyword>
<evidence type="ECO:0000313" key="3">
    <source>
        <dbReference type="Proteomes" id="UP000015105"/>
    </source>
</evidence>
<dbReference type="Proteomes" id="UP000015105">
    <property type="component" value="Chromosome 2D"/>
</dbReference>
<dbReference type="GO" id="GO:0005634">
    <property type="term" value="C:nucleus"/>
    <property type="evidence" value="ECO:0007669"/>
    <property type="project" value="InterPro"/>
</dbReference>
<proteinExistence type="predicted"/>
<reference evidence="3" key="2">
    <citation type="journal article" date="2017" name="Nat. Plants">
        <title>The Aegilops tauschii genome reveals multiple impacts of transposons.</title>
        <authorList>
            <person name="Zhao G."/>
            <person name="Zou C."/>
            <person name="Li K."/>
            <person name="Wang K."/>
            <person name="Li T."/>
            <person name="Gao L."/>
            <person name="Zhang X."/>
            <person name="Wang H."/>
            <person name="Yang Z."/>
            <person name="Liu X."/>
            <person name="Jiang W."/>
            <person name="Mao L."/>
            <person name="Kong X."/>
            <person name="Jiao Y."/>
            <person name="Jia J."/>
        </authorList>
    </citation>
    <scope>NUCLEOTIDE SEQUENCE [LARGE SCALE GENOMIC DNA]</scope>
    <source>
        <strain evidence="3">cv. AL8/78</strain>
    </source>
</reference>
<dbReference type="EnsemblPlants" id="AET2Gv20930900.1">
    <property type="protein sequence ID" value="AET2Gv20930900.1"/>
    <property type="gene ID" value="AET2Gv20930900"/>
</dbReference>
<dbReference type="Gramene" id="AET2Gv20930900.1">
    <property type="protein sequence ID" value="AET2Gv20930900.1"/>
    <property type="gene ID" value="AET2Gv20930900"/>
</dbReference>
<dbReference type="Pfam" id="PF01486">
    <property type="entry name" value="K-box"/>
    <property type="match status" value="1"/>
</dbReference>
<dbReference type="PROSITE" id="PS51297">
    <property type="entry name" value="K_BOX"/>
    <property type="match status" value="1"/>
</dbReference>
<reference evidence="2" key="5">
    <citation type="journal article" date="2021" name="G3 (Bethesda)">
        <title>Aegilops tauschii genome assembly Aet v5.0 features greater sequence contiguity and improved annotation.</title>
        <authorList>
            <person name="Wang L."/>
            <person name="Zhu T."/>
            <person name="Rodriguez J.C."/>
            <person name="Deal K.R."/>
            <person name="Dubcovsky J."/>
            <person name="McGuire P.E."/>
            <person name="Lux T."/>
            <person name="Spannagl M."/>
            <person name="Mayer K.F.X."/>
            <person name="Baldrich P."/>
            <person name="Meyers B.C."/>
            <person name="Huo N."/>
            <person name="Gu Y.Q."/>
            <person name="Zhou H."/>
            <person name="Devos K.M."/>
            <person name="Bennetzen J.L."/>
            <person name="Unver T."/>
            <person name="Budak H."/>
            <person name="Gulick P.J."/>
            <person name="Galiba G."/>
            <person name="Kalapos B."/>
            <person name="Nelson D.R."/>
            <person name="Li P."/>
            <person name="You F.M."/>
            <person name="Luo M.C."/>
            <person name="Dvorak J."/>
        </authorList>
    </citation>
    <scope>NUCLEOTIDE SEQUENCE [LARGE SCALE GENOMIC DNA]</scope>
    <source>
        <strain evidence="2">cv. AL8/78</strain>
    </source>
</reference>
<evidence type="ECO:0000259" key="1">
    <source>
        <dbReference type="PROSITE" id="PS51297"/>
    </source>
</evidence>
<dbReference type="AlphaFoldDB" id="A0A453CQX2"/>
<dbReference type="GO" id="GO:0003700">
    <property type="term" value="F:DNA-binding transcription factor activity"/>
    <property type="evidence" value="ECO:0007669"/>
    <property type="project" value="InterPro"/>
</dbReference>
<evidence type="ECO:0000313" key="2">
    <source>
        <dbReference type="EnsemblPlants" id="AET2Gv20930900.1"/>
    </source>
</evidence>
<reference evidence="2" key="3">
    <citation type="journal article" date="2017" name="Nature">
        <title>Genome sequence of the progenitor of the wheat D genome Aegilops tauschii.</title>
        <authorList>
            <person name="Luo M.C."/>
            <person name="Gu Y.Q."/>
            <person name="Puiu D."/>
            <person name="Wang H."/>
            <person name="Twardziok S.O."/>
            <person name="Deal K.R."/>
            <person name="Huo N."/>
            <person name="Zhu T."/>
            <person name="Wang L."/>
            <person name="Wang Y."/>
            <person name="McGuire P.E."/>
            <person name="Liu S."/>
            <person name="Long H."/>
            <person name="Ramasamy R.K."/>
            <person name="Rodriguez J.C."/>
            <person name="Van S.L."/>
            <person name="Yuan L."/>
            <person name="Wang Z."/>
            <person name="Xia Z."/>
            <person name="Xiao L."/>
            <person name="Anderson O.D."/>
            <person name="Ouyang S."/>
            <person name="Liang Y."/>
            <person name="Zimin A.V."/>
            <person name="Pertea G."/>
            <person name="Qi P."/>
            <person name="Bennetzen J.L."/>
            <person name="Dai X."/>
            <person name="Dawson M.W."/>
            <person name="Muller H.G."/>
            <person name="Kugler K."/>
            <person name="Rivarola-Duarte L."/>
            <person name="Spannagl M."/>
            <person name="Mayer K.F.X."/>
            <person name="Lu F.H."/>
            <person name="Bevan M.W."/>
            <person name="Leroy P."/>
            <person name="Li P."/>
            <person name="You F.M."/>
            <person name="Sun Q."/>
            <person name="Liu Z."/>
            <person name="Lyons E."/>
            <person name="Wicker T."/>
            <person name="Salzberg S.L."/>
            <person name="Devos K.M."/>
            <person name="Dvorak J."/>
        </authorList>
    </citation>
    <scope>NUCLEOTIDE SEQUENCE [LARGE SCALE GENOMIC DNA]</scope>
    <source>
        <strain evidence="2">cv. AL8/78</strain>
    </source>
</reference>
<dbReference type="InterPro" id="IPR002487">
    <property type="entry name" value="TF_Kbox"/>
</dbReference>
<reference evidence="3" key="1">
    <citation type="journal article" date="2014" name="Science">
        <title>Ancient hybridizations among the ancestral genomes of bread wheat.</title>
        <authorList>
            <consortium name="International Wheat Genome Sequencing Consortium,"/>
            <person name="Marcussen T."/>
            <person name="Sandve S.R."/>
            <person name="Heier L."/>
            <person name="Spannagl M."/>
            <person name="Pfeifer M."/>
            <person name="Jakobsen K.S."/>
            <person name="Wulff B.B."/>
            <person name="Steuernagel B."/>
            <person name="Mayer K.F."/>
            <person name="Olsen O.A."/>
        </authorList>
    </citation>
    <scope>NUCLEOTIDE SEQUENCE [LARGE SCALE GENOMIC DNA]</scope>
    <source>
        <strain evidence="3">cv. AL8/78</strain>
    </source>
</reference>
<sequence length="156" mass="18369">MKKIIHEMTRMKDESNRLKIIMRQYMGEDLGSLTLQDVSNLEQQIEFSLYKVRLRKQQLLDQQLLEMRQREMHMSEDQSSSYMFHMNPARDQPGQPADVMNPKLFPLWDVGDQIYGQDAESSMTALKLSPQLQEYKLQPVQPNLQEGNLHGYVLRL</sequence>
<protein>
    <recommendedName>
        <fullName evidence="1">K-box domain-containing protein</fullName>
    </recommendedName>
</protein>
<reference evidence="2" key="4">
    <citation type="submission" date="2019-03" db="UniProtKB">
        <authorList>
            <consortium name="EnsemblPlants"/>
        </authorList>
    </citation>
    <scope>IDENTIFICATION</scope>
</reference>